<feature type="compositionally biased region" description="Polar residues" evidence="1">
    <location>
        <begin position="218"/>
        <end position="227"/>
    </location>
</feature>
<dbReference type="Proteomes" id="UP000515158">
    <property type="component" value="Unplaced"/>
</dbReference>
<feature type="region of interest" description="Disordered" evidence="1">
    <location>
        <begin position="210"/>
        <end position="252"/>
    </location>
</feature>
<sequence length="252" mass="27550">MRPISSLKFYHKDLITVIPSNNVDSDGSSSDNDELLEPNKSIQQSRKQVLVTAAEGTDRLEIFHTLPQENCDHLPSPVENVVNVVQDSKTHERSMDFTVPLDAIPTTKVVENKGSKSMIELAFRAPSNTDSISSKPSRARRNKQNETITRSTRANTSLKRKPKSPISSASASENSSTHQSQEIASTVSTDLNSGILGDFSTNKTNNSILFDGHKGKENISSNSTNLDLKSKSSPAKQPSPFKRLHTSSSKST</sequence>
<feature type="compositionally biased region" description="Polar residues" evidence="1">
    <location>
        <begin position="127"/>
        <end position="136"/>
    </location>
</feature>
<keyword evidence="2" id="KW-1185">Reference proteome</keyword>
<evidence type="ECO:0000313" key="3">
    <source>
        <dbReference type="RefSeq" id="XP_034250238.1"/>
    </source>
</evidence>
<feature type="compositionally biased region" description="Low complexity" evidence="1">
    <location>
        <begin position="164"/>
        <end position="180"/>
    </location>
</feature>
<protein>
    <submittedName>
        <fullName evidence="3">Uncharacterized protein LOC117650751</fullName>
    </submittedName>
</protein>
<evidence type="ECO:0000256" key="1">
    <source>
        <dbReference type="SAM" id="MobiDB-lite"/>
    </source>
</evidence>
<feature type="compositionally biased region" description="Low complexity" evidence="1">
    <location>
        <begin position="20"/>
        <end position="30"/>
    </location>
</feature>
<feature type="compositionally biased region" description="Polar residues" evidence="1">
    <location>
        <begin position="145"/>
        <end position="157"/>
    </location>
</feature>
<feature type="region of interest" description="Disordered" evidence="1">
    <location>
        <begin position="127"/>
        <end position="184"/>
    </location>
</feature>
<dbReference type="AlphaFoldDB" id="A0A6P8ZXV4"/>
<proteinExistence type="predicted"/>
<dbReference type="InParanoid" id="A0A6P8ZXV4"/>
<organism evidence="3">
    <name type="scientific">Thrips palmi</name>
    <name type="common">Melon thrips</name>
    <dbReference type="NCBI Taxonomy" id="161013"/>
    <lineage>
        <taxon>Eukaryota</taxon>
        <taxon>Metazoa</taxon>
        <taxon>Ecdysozoa</taxon>
        <taxon>Arthropoda</taxon>
        <taxon>Hexapoda</taxon>
        <taxon>Insecta</taxon>
        <taxon>Pterygota</taxon>
        <taxon>Neoptera</taxon>
        <taxon>Paraneoptera</taxon>
        <taxon>Thysanoptera</taxon>
        <taxon>Terebrantia</taxon>
        <taxon>Thripoidea</taxon>
        <taxon>Thripidae</taxon>
        <taxon>Thrips</taxon>
    </lineage>
</organism>
<feature type="region of interest" description="Disordered" evidence="1">
    <location>
        <begin position="20"/>
        <end position="42"/>
    </location>
</feature>
<dbReference type="RefSeq" id="XP_034250238.1">
    <property type="nucleotide sequence ID" value="XM_034394347.1"/>
</dbReference>
<dbReference type="KEGG" id="tpal:117650751"/>
<name>A0A6P8ZXV4_THRPL</name>
<accession>A0A6P8ZXV4</accession>
<feature type="compositionally biased region" description="Low complexity" evidence="1">
    <location>
        <begin position="231"/>
        <end position="241"/>
    </location>
</feature>
<evidence type="ECO:0000313" key="2">
    <source>
        <dbReference type="Proteomes" id="UP000515158"/>
    </source>
</evidence>
<dbReference type="GeneID" id="117650751"/>
<reference evidence="3" key="1">
    <citation type="submission" date="2025-08" db="UniProtKB">
        <authorList>
            <consortium name="RefSeq"/>
        </authorList>
    </citation>
    <scope>IDENTIFICATION</scope>
    <source>
        <tissue evidence="3">Total insect</tissue>
    </source>
</reference>
<gene>
    <name evidence="3" type="primary">LOC117650751</name>
</gene>